<name>A0ABN8LUV2_9CNID</name>
<dbReference type="Gene3D" id="1.10.720.30">
    <property type="entry name" value="SAP domain"/>
    <property type="match status" value="1"/>
</dbReference>
<dbReference type="Gene3D" id="3.90.320.10">
    <property type="match status" value="1"/>
</dbReference>
<dbReference type="Pfam" id="PF02037">
    <property type="entry name" value="SAP"/>
    <property type="match status" value="1"/>
</dbReference>
<dbReference type="InterPro" id="IPR003034">
    <property type="entry name" value="SAP_dom"/>
</dbReference>
<protein>
    <recommendedName>
        <fullName evidence="1">SAP domain-containing protein</fullName>
    </recommendedName>
</protein>
<dbReference type="InterPro" id="IPR036361">
    <property type="entry name" value="SAP_dom_sf"/>
</dbReference>
<dbReference type="Pfam" id="PF09588">
    <property type="entry name" value="YqaJ"/>
    <property type="match status" value="1"/>
</dbReference>
<gene>
    <name evidence="2" type="ORF">PEVE_00000234</name>
</gene>
<comment type="caution">
    <text evidence="2">The sequence shown here is derived from an EMBL/GenBank/DDBJ whole genome shotgun (WGS) entry which is preliminary data.</text>
</comment>
<evidence type="ECO:0000313" key="3">
    <source>
        <dbReference type="Proteomes" id="UP001159427"/>
    </source>
</evidence>
<accession>A0ABN8LUV2</accession>
<sequence length="624" mass="71166">MSREELPFEVIQTWKPEQLKEFCRKRDLKVSGTKAELVARVFAAAEMGISIKPTALERIATTEKEKAKLLIMPNGTSVPDPLKLKDGWVKESENMTSWPPIYLSDITLFLMIDHPGKDVDFHKRVLNEYKEGKAYRLFDSGWLKEISYHKITDDSEYCFLKAKCTHSMKISDTPHSAWICANKNNGFIVNAYCTCVAGMSSSCIHITALLFRVEAANRSGMTNPACTSRQCVWNVPSEKTVIKPTKIADMNWKSSKLNKEPTRPTVDSRRSLFQPVEKKRALDDSERRRSFYENLKDTFPDSCFVLMGQAECTPEPLQPISTPRESDILSSDEIDAIEEITVGPTENEAWHQQREGRITASNVYRALTKVESVSQAECTPEPLQPISTPRESNILSSDEIDAIEKITVGQADNEAWHQQREGRITASNFYRVFTKVESMKVNEENSADKLVDSLLGKAKPPTNLPALKYGRDMEPIAVKEFIKYFKKHHKDVRYRECGIFIDKTKQYLGASPDLLIECSCCGEAVVEIKNPFSIANEIPSADNLSYLCMCNGQVALKQQHQYFAQVQGEMAITKRQLGYFFVYTRKGYHLETIRFNATYWHRLEENLTWFYSNCLSPALKLLQK</sequence>
<dbReference type="EMBL" id="CALNXI010000100">
    <property type="protein sequence ID" value="CAH3018922.1"/>
    <property type="molecule type" value="Genomic_DNA"/>
</dbReference>
<evidence type="ECO:0000313" key="2">
    <source>
        <dbReference type="EMBL" id="CAH3018922.1"/>
    </source>
</evidence>
<dbReference type="InterPro" id="IPR019080">
    <property type="entry name" value="YqaJ_viral_recombinase"/>
</dbReference>
<reference evidence="2 3" key="1">
    <citation type="submission" date="2022-05" db="EMBL/GenBank/DDBJ databases">
        <authorList>
            <consortium name="Genoscope - CEA"/>
            <person name="William W."/>
        </authorList>
    </citation>
    <scope>NUCLEOTIDE SEQUENCE [LARGE SCALE GENOMIC DNA]</scope>
</reference>
<dbReference type="InterPro" id="IPR011335">
    <property type="entry name" value="Restrct_endonuc-II-like"/>
</dbReference>
<dbReference type="SMART" id="SM00513">
    <property type="entry name" value="SAP"/>
    <property type="match status" value="1"/>
</dbReference>
<dbReference type="Proteomes" id="UP001159427">
    <property type="component" value="Unassembled WGS sequence"/>
</dbReference>
<dbReference type="PANTHER" id="PTHR47526:SF3">
    <property type="entry name" value="PHD-TYPE DOMAIN-CONTAINING PROTEIN"/>
    <property type="match status" value="1"/>
</dbReference>
<dbReference type="PANTHER" id="PTHR47526">
    <property type="entry name" value="ATP-DEPENDENT DNA HELICASE"/>
    <property type="match status" value="1"/>
</dbReference>
<dbReference type="SUPFAM" id="SSF52980">
    <property type="entry name" value="Restriction endonuclease-like"/>
    <property type="match status" value="1"/>
</dbReference>
<organism evidence="2 3">
    <name type="scientific">Porites evermanni</name>
    <dbReference type="NCBI Taxonomy" id="104178"/>
    <lineage>
        <taxon>Eukaryota</taxon>
        <taxon>Metazoa</taxon>
        <taxon>Cnidaria</taxon>
        <taxon>Anthozoa</taxon>
        <taxon>Hexacorallia</taxon>
        <taxon>Scleractinia</taxon>
        <taxon>Fungiina</taxon>
        <taxon>Poritidae</taxon>
        <taxon>Porites</taxon>
    </lineage>
</organism>
<dbReference type="InterPro" id="IPR011604">
    <property type="entry name" value="PDDEXK-like_dom_sf"/>
</dbReference>
<feature type="domain" description="SAP" evidence="1">
    <location>
        <begin position="11"/>
        <end position="45"/>
    </location>
</feature>
<dbReference type="SUPFAM" id="SSF68906">
    <property type="entry name" value="SAP domain"/>
    <property type="match status" value="1"/>
</dbReference>
<keyword evidence="3" id="KW-1185">Reference proteome</keyword>
<proteinExistence type="predicted"/>
<evidence type="ECO:0000259" key="1">
    <source>
        <dbReference type="SMART" id="SM00513"/>
    </source>
</evidence>
<dbReference type="CDD" id="cd22343">
    <property type="entry name" value="PDDEXK_lambda_exonuclease-like"/>
    <property type="match status" value="1"/>
</dbReference>